<dbReference type="PANTHER" id="PTHR30061:SF50">
    <property type="entry name" value="MALTOSE_MALTODEXTRIN-BINDING PERIPLASMIC PROTEIN"/>
    <property type="match status" value="1"/>
</dbReference>
<comment type="caution">
    <text evidence="6">The sequence shown here is derived from an EMBL/GenBank/DDBJ whole genome shotgun (WGS) entry which is preliminary data.</text>
</comment>
<keyword evidence="4" id="KW-0175">Coiled coil</keyword>
<evidence type="ECO:0000256" key="2">
    <source>
        <dbReference type="ARBA" id="ARBA00022448"/>
    </source>
</evidence>
<dbReference type="RefSeq" id="WP_213235126.1">
    <property type="nucleotide sequence ID" value="NZ_JAHBCL010000002.1"/>
</dbReference>
<name>A0ABS5PK21_9FIRM</name>
<dbReference type="Proteomes" id="UP000746471">
    <property type="component" value="Unassembled WGS sequence"/>
</dbReference>
<protein>
    <submittedName>
        <fullName evidence="6">Extracellular solute-binding protein</fullName>
    </submittedName>
</protein>
<dbReference type="EMBL" id="JAHBCL010000002">
    <property type="protein sequence ID" value="MBS7525341.1"/>
    <property type="molecule type" value="Genomic_DNA"/>
</dbReference>
<accession>A0ABS5PK21</accession>
<proteinExistence type="inferred from homology"/>
<dbReference type="Pfam" id="PF13416">
    <property type="entry name" value="SBP_bac_8"/>
    <property type="match status" value="1"/>
</dbReference>
<evidence type="ECO:0000313" key="7">
    <source>
        <dbReference type="Proteomes" id="UP000746471"/>
    </source>
</evidence>
<evidence type="ECO:0000256" key="3">
    <source>
        <dbReference type="ARBA" id="ARBA00022729"/>
    </source>
</evidence>
<evidence type="ECO:0000256" key="5">
    <source>
        <dbReference type="SAM" id="SignalP"/>
    </source>
</evidence>
<reference evidence="6 7" key="1">
    <citation type="submission" date="2021-05" db="EMBL/GenBank/DDBJ databases">
        <title>Fusibacter ferrireducens sp. nov., an anaerobic, sulfur- and Fe-reducing bacterium isolated from the mangrove sediment.</title>
        <authorList>
            <person name="Qiu D."/>
        </authorList>
    </citation>
    <scope>NUCLEOTIDE SEQUENCE [LARGE SCALE GENOMIC DNA]</scope>
    <source>
        <strain evidence="6 7">DSM 12116</strain>
    </source>
</reference>
<dbReference type="SUPFAM" id="SSF53850">
    <property type="entry name" value="Periplasmic binding protein-like II"/>
    <property type="match status" value="1"/>
</dbReference>
<feature type="coiled-coil region" evidence="4">
    <location>
        <begin position="433"/>
        <end position="460"/>
    </location>
</feature>
<sequence length="462" mass="49986">MKKLMILLCLMLIMLAALAGCSQNSATASDNVNKAEAPSMTQSSGDDNESDGPVEIEFWHALGGSLGDGLQAIIDDYNASQSQYVIEPVVVGSYSEIDEKLQAAYAAKNVPALVVGGSQEMFYQKGLVESFEDYMPSNFYKSDLVGGFLTAATKDGKLVFAPAYGTSQVLYYNKAVLEAAALDTSVLENWNSVAGMHDSVKGIDTGVDSIEYAWEPMWGSGNIIDMASSNGAAFISEDGKTVTINSEAWVDVLEQVRIWLHDDQCMAIHSGGQGWEYWYKTMDDWVYGKAVGYTGSPGDYTIALDAVKKANEEGYTNTFAVTHQPGWGDNDPAPFFSSLMYFIPKGDNLTEAQKKGAADFVSFAINTQNTADFSMATGYVAVRKSVLSLPEYQTYLESNPDADAALKQIDQYAVPEFIDPTGGAILSALSDAVDKVEIENISAKEALDEAQAKAQRELDKIN</sequence>
<comment type="similarity">
    <text evidence="1">Belongs to the bacterial solute-binding protein 1 family.</text>
</comment>
<gene>
    <name evidence="6" type="ORF">KHM83_01475</name>
</gene>
<dbReference type="PROSITE" id="PS51257">
    <property type="entry name" value="PROKAR_LIPOPROTEIN"/>
    <property type="match status" value="1"/>
</dbReference>
<feature type="signal peptide" evidence="5">
    <location>
        <begin position="1"/>
        <end position="19"/>
    </location>
</feature>
<keyword evidence="7" id="KW-1185">Reference proteome</keyword>
<dbReference type="Gene3D" id="3.40.190.10">
    <property type="entry name" value="Periplasmic binding protein-like II"/>
    <property type="match status" value="1"/>
</dbReference>
<feature type="chain" id="PRO_5046465408" evidence="5">
    <location>
        <begin position="20"/>
        <end position="462"/>
    </location>
</feature>
<dbReference type="PANTHER" id="PTHR30061">
    <property type="entry name" value="MALTOSE-BINDING PERIPLASMIC PROTEIN"/>
    <property type="match status" value="1"/>
</dbReference>
<evidence type="ECO:0000313" key="6">
    <source>
        <dbReference type="EMBL" id="MBS7525341.1"/>
    </source>
</evidence>
<evidence type="ECO:0000256" key="4">
    <source>
        <dbReference type="SAM" id="Coils"/>
    </source>
</evidence>
<keyword evidence="2" id="KW-0813">Transport</keyword>
<evidence type="ECO:0000256" key="1">
    <source>
        <dbReference type="ARBA" id="ARBA00008520"/>
    </source>
</evidence>
<organism evidence="6 7">
    <name type="scientific">Fusibacter paucivorans</name>
    <dbReference type="NCBI Taxonomy" id="76009"/>
    <lineage>
        <taxon>Bacteria</taxon>
        <taxon>Bacillati</taxon>
        <taxon>Bacillota</taxon>
        <taxon>Clostridia</taxon>
        <taxon>Eubacteriales</taxon>
        <taxon>Eubacteriales Family XII. Incertae Sedis</taxon>
        <taxon>Fusibacter</taxon>
    </lineage>
</organism>
<keyword evidence="3 5" id="KW-0732">Signal</keyword>
<dbReference type="InterPro" id="IPR006059">
    <property type="entry name" value="SBP"/>
</dbReference>